<dbReference type="Proteomes" id="UP000886657">
    <property type="component" value="Unassembled WGS sequence"/>
</dbReference>
<reference evidence="1" key="1">
    <citation type="submission" date="2020-10" db="EMBL/GenBank/DDBJ databases">
        <title>Connecting structure to function with the recovery of over 1000 high-quality activated sludge metagenome-assembled genomes encoding full-length rRNA genes using long-read sequencing.</title>
        <authorList>
            <person name="Singleton C.M."/>
            <person name="Petriglieri F."/>
            <person name="Kristensen J.M."/>
            <person name="Kirkegaard R.H."/>
            <person name="Michaelsen T.Y."/>
            <person name="Andersen M.H."/>
            <person name="Karst S.M."/>
            <person name="Dueholm M.S."/>
            <person name="Nielsen P.H."/>
            <person name="Albertsen M."/>
        </authorList>
    </citation>
    <scope>NUCLEOTIDE SEQUENCE</scope>
    <source>
        <strain evidence="1">Skiv_18-Q3-R9-52_MAXAC.067</strain>
    </source>
</reference>
<dbReference type="AlphaFoldDB" id="A0A9D7SJ71"/>
<dbReference type="EMBL" id="JADKIO010000012">
    <property type="protein sequence ID" value="MBK9797813.1"/>
    <property type="molecule type" value="Genomic_DNA"/>
</dbReference>
<sequence length="46" mass="5329">MAVQRTALDYSDRVRSFLLILVGYLAADCRVPDIHRKPPETISVWR</sequence>
<protein>
    <submittedName>
        <fullName evidence="1">Uncharacterized protein</fullName>
    </submittedName>
</protein>
<accession>A0A9D7SJ71</accession>
<gene>
    <name evidence="1" type="ORF">IPP58_15295</name>
</gene>
<evidence type="ECO:0000313" key="1">
    <source>
        <dbReference type="EMBL" id="MBK9797813.1"/>
    </source>
</evidence>
<organism evidence="1 2">
    <name type="scientific">Candidatus Geothrix skivensis</name>
    <dbReference type="NCBI Taxonomy" id="2954439"/>
    <lineage>
        <taxon>Bacteria</taxon>
        <taxon>Pseudomonadati</taxon>
        <taxon>Acidobacteriota</taxon>
        <taxon>Holophagae</taxon>
        <taxon>Holophagales</taxon>
        <taxon>Holophagaceae</taxon>
        <taxon>Geothrix</taxon>
    </lineage>
</organism>
<proteinExistence type="predicted"/>
<evidence type="ECO:0000313" key="2">
    <source>
        <dbReference type="Proteomes" id="UP000886657"/>
    </source>
</evidence>
<comment type="caution">
    <text evidence="1">The sequence shown here is derived from an EMBL/GenBank/DDBJ whole genome shotgun (WGS) entry which is preliminary data.</text>
</comment>
<name>A0A9D7SJ71_9BACT</name>